<evidence type="ECO:0000256" key="13">
    <source>
        <dbReference type="SAM" id="Phobius"/>
    </source>
</evidence>
<protein>
    <recommendedName>
        <fullName evidence="3">ABC-type xenobiotic transporter</fullName>
        <ecNumber evidence="3">7.6.2.2</ecNumber>
    </recommendedName>
</protein>
<dbReference type="GO" id="GO:0016887">
    <property type="term" value="F:ATP hydrolysis activity"/>
    <property type="evidence" value="ECO:0007669"/>
    <property type="project" value="InterPro"/>
</dbReference>
<dbReference type="InParanoid" id="F6HBQ8"/>
<dbReference type="InterPro" id="IPR036640">
    <property type="entry name" value="ABC1_TM_sf"/>
</dbReference>
<name>F6HBQ8_VITVI</name>
<evidence type="ECO:0000313" key="17">
    <source>
        <dbReference type="Proteomes" id="UP000009183"/>
    </source>
</evidence>
<dbReference type="Pfam" id="PF00664">
    <property type="entry name" value="ABC_membrane"/>
    <property type="match status" value="2"/>
</dbReference>
<dbReference type="FunCoup" id="F6HBQ8">
    <property type="interactions" value="1695"/>
</dbReference>
<dbReference type="CDD" id="cd09272">
    <property type="entry name" value="RNase_HI_RT_Ty1"/>
    <property type="match status" value="1"/>
</dbReference>
<dbReference type="PaxDb" id="29760-VIT_09s0018g00310.t01"/>
<dbReference type="InterPro" id="IPR017871">
    <property type="entry name" value="ABC_transporter-like_CS"/>
</dbReference>
<dbReference type="GO" id="GO:0005886">
    <property type="term" value="C:plasma membrane"/>
    <property type="evidence" value="ECO:0000318"/>
    <property type="project" value="GO_Central"/>
</dbReference>
<dbReference type="InterPro" id="IPR027417">
    <property type="entry name" value="P-loop_NTPase"/>
</dbReference>
<feature type="domain" description="ABC transmembrane type-1" evidence="15">
    <location>
        <begin position="288"/>
        <end position="482"/>
    </location>
</feature>
<evidence type="ECO:0000259" key="15">
    <source>
        <dbReference type="PROSITE" id="PS50929"/>
    </source>
</evidence>
<feature type="transmembrane region" description="Helical" evidence="13">
    <location>
        <begin position="862"/>
        <end position="883"/>
    </location>
</feature>
<dbReference type="InterPro" id="IPR043502">
    <property type="entry name" value="DNA/RNA_pol_sf"/>
</dbReference>
<evidence type="ECO:0000256" key="8">
    <source>
        <dbReference type="ARBA" id="ARBA00022840"/>
    </source>
</evidence>
<evidence type="ECO:0000256" key="1">
    <source>
        <dbReference type="ARBA" id="ARBA00004370"/>
    </source>
</evidence>
<evidence type="ECO:0000256" key="10">
    <source>
        <dbReference type="ARBA" id="ARBA00022989"/>
    </source>
</evidence>
<dbReference type="InterPro" id="IPR011527">
    <property type="entry name" value="ABC1_TM_dom"/>
</dbReference>
<keyword evidence="17" id="KW-1185">Reference proteome</keyword>
<evidence type="ECO:0000256" key="2">
    <source>
        <dbReference type="ARBA" id="ARBA00009726"/>
    </source>
</evidence>
<keyword evidence="4" id="KW-0813">Transport</keyword>
<dbReference type="CDD" id="cd03244">
    <property type="entry name" value="ABCC_MRP_domain2"/>
    <property type="match status" value="1"/>
</dbReference>
<dbReference type="SMART" id="SM00382">
    <property type="entry name" value="AAA"/>
    <property type="match status" value="2"/>
</dbReference>
<dbReference type="eggNOG" id="KOG0054">
    <property type="taxonomic scope" value="Eukaryota"/>
</dbReference>
<dbReference type="SUPFAM" id="SSF90123">
    <property type="entry name" value="ABC transporter transmembrane region"/>
    <property type="match status" value="2"/>
</dbReference>
<dbReference type="InterPro" id="IPR013103">
    <property type="entry name" value="RVT_2"/>
</dbReference>
<keyword evidence="5 13" id="KW-0812">Transmembrane</keyword>
<keyword evidence="9" id="KW-1278">Translocase</keyword>
<dbReference type="GO" id="GO:0055085">
    <property type="term" value="P:transmembrane transport"/>
    <property type="evidence" value="ECO:0000318"/>
    <property type="project" value="GO_Central"/>
</dbReference>
<accession>F6HBQ8</accession>
<feature type="transmembrane region" description="Helical" evidence="13">
    <location>
        <begin position="937"/>
        <end position="956"/>
    </location>
</feature>
<evidence type="ECO:0000256" key="3">
    <source>
        <dbReference type="ARBA" id="ARBA00012191"/>
    </source>
</evidence>
<gene>
    <name evidence="16" type="ordered locus">VIT_09s0018g00310</name>
</gene>
<dbReference type="InterPro" id="IPR003593">
    <property type="entry name" value="AAA+_ATPase"/>
</dbReference>
<comment type="subcellular location">
    <subcellularLocation>
        <location evidence="1">Membrane</location>
    </subcellularLocation>
</comment>
<dbReference type="SUPFAM" id="SSF56672">
    <property type="entry name" value="DNA/RNA polymerases"/>
    <property type="match status" value="1"/>
</dbReference>
<proteinExistence type="inferred from homology"/>
<dbReference type="SMR" id="F6HBQ8"/>
<evidence type="ECO:0000256" key="12">
    <source>
        <dbReference type="ARBA" id="ARBA00034018"/>
    </source>
</evidence>
<evidence type="ECO:0000256" key="7">
    <source>
        <dbReference type="ARBA" id="ARBA00022741"/>
    </source>
</evidence>
<feature type="transmembrane region" description="Helical" evidence="13">
    <location>
        <begin position="1082"/>
        <end position="1102"/>
    </location>
</feature>
<feature type="transmembrane region" description="Helical" evidence="13">
    <location>
        <begin position="453"/>
        <end position="481"/>
    </location>
</feature>
<feature type="domain" description="ABC transporter" evidence="14">
    <location>
        <begin position="522"/>
        <end position="756"/>
    </location>
</feature>
<dbReference type="Gene3D" id="3.40.50.300">
    <property type="entry name" value="P-loop containing nucleotide triphosphate hydrolases"/>
    <property type="match status" value="2"/>
</dbReference>
<dbReference type="PANTHER" id="PTHR24223:SF330">
    <property type="entry name" value="ATP-BINDING CASSETTE SUB-FAMILY C MEMBER 10"/>
    <property type="match status" value="1"/>
</dbReference>
<keyword evidence="8" id="KW-0067">ATP-binding</keyword>
<reference evidence="17" key="1">
    <citation type="journal article" date="2007" name="Nature">
        <title>The grapevine genome sequence suggests ancestral hexaploidization in major angiosperm phyla.</title>
        <authorList>
            <consortium name="The French-Italian Public Consortium for Grapevine Genome Characterization."/>
            <person name="Jaillon O."/>
            <person name="Aury J.-M."/>
            <person name="Noel B."/>
            <person name="Policriti A."/>
            <person name="Clepet C."/>
            <person name="Casagrande A."/>
            <person name="Choisne N."/>
            <person name="Aubourg S."/>
            <person name="Vitulo N."/>
            <person name="Jubin C."/>
            <person name="Vezzi A."/>
            <person name="Legeai F."/>
            <person name="Hugueney P."/>
            <person name="Dasilva C."/>
            <person name="Horner D."/>
            <person name="Mica E."/>
            <person name="Jublot D."/>
            <person name="Poulain J."/>
            <person name="Bruyere C."/>
            <person name="Billault A."/>
            <person name="Segurens B."/>
            <person name="Gouyvenoux M."/>
            <person name="Ugarte E."/>
            <person name="Cattonaro F."/>
            <person name="Anthouard V."/>
            <person name="Vico V."/>
            <person name="Del Fabbro C."/>
            <person name="Alaux M."/>
            <person name="Di Gaspero G."/>
            <person name="Dumas V."/>
            <person name="Felice N."/>
            <person name="Paillard S."/>
            <person name="Juman I."/>
            <person name="Moroldo M."/>
            <person name="Scalabrin S."/>
            <person name="Canaguier A."/>
            <person name="Le Clainche I."/>
            <person name="Malacrida G."/>
            <person name="Durand E."/>
            <person name="Pesole G."/>
            <person name="Laucou V."/>
            <person name="Chatelet P."/>
            <person name="Merdinoglu D."/>
            <person name="Delledonne M."/>
            <person name="Pezzotti M."/>
            <person name="Lecharny A."/>
            <person name="Scarpelli C."/>
            <person name="Artiguenave F."/>
            <person name="Pe M.E."/>
            <person name="Valle G."/>
            <person name="Morgante M."/>
            <person name="Caboche M."/>
            <person name="Adam-Blondon A.-F."/>
            <person name="Weissenbach J."/>
            <person name="Quetier F."/>
            <person name="Wincker P."/>
        </authorList>
    </citation>
    <scope>NUCLEOTIDE SEQUENCE [LARGE SCALE GENOMIC DNA]</scope>
    <source>
        <strain evidence="17">cv. Pinot noir / PN40024</strain>
    </source>
</reference>
<dbReference type="eggNOG" id="KOG0017">
    <property type="taxonomic scope" value="Eukaryota"/>
</dbReference>
<sequence>MFYKHSNEDKVAILIVYVDDIVLTRDDCNELEKLKGKLAEEFEIKDLGALKYFLGMEFARSKEGIFVNQWKYVLDLLDETGMLGCKLAETPIELNVKLQPKKAKNVKDRDRYQRLVGRLIYLSHTCLDIAFSVSMVSQFMHAPGPEHFEAVYRILRYLKGTPGGNLVTWRSKKQNVVARSSAEVEFRAVTHGICEIMWIRRLLEELKMTGSSPMKLYCDNKAVISVAYNPVLHDRTKHVEVDKHFIKEKIDNGLVCMTYIPTEEQVADVFTKGLHKRQFDFLCLCVNLAERSKFSEGEIQTFMSVDADRIVNLCNSFHDMWSLPLQIGLALYLLYTQVKFAFVSGIAITILLIPVNKWISKFIARATEKMMKKKDERISKTAEILAYIRTLKMYGWELLFMSWLMEIRSSEVKHLSTRKYLDAWCVFFWATTPTLFSLFTFGLFTLMGYQLDAAMVFTCLALFNTLISPLNSFPWVINGLIDAIISTRRLSRFLSCSEHKPAELEQTAGSPSSPSFSGQFNFKLEDMAVAMYDASCAWSSSEEVEKDLVLHHVTLGLPRGSLVAIIGEVGSGKSSLLNSILKEMRLIHGSIYSDGSITYVPQVPWILSGTIRENILFGKAYDPTRYSDVLEACALDIDISLMVGGDMAYIGDKGVNLSGGQRARLALARAIYHGSDIFMLDDVLSAVDTQVARCILHNAILGPLMNQHTRVLCTHNIQAMSSADMIVVMDKGHVKWVGSSTDFSVSSYSTFCSLNEFTVSQVRSLECSTNTSTETKQDCKPERDSICVPGEAQEIIEVELRKEGRVELTVYNYATYSGWFITVVICLSAILMQASRNGNDLWLSYWVDTTTGSSHTEYSTSFYLVVLCIFCVINSFLTLVRAFSFAFGGLRAAVQVHNTLLSKLINAPVHFFDKTPGGRILNRMSSDLYTIDDSLPFILNILLANIVGLLGIAIVLSYVQVVFLLLLLPFWYVYSKIQFYYRSTSRELRRLDSVSRSPIFASFTETLDGSSTIRAFKCEDLFFTRFSEHVALYQQTSYSELIASLWLSLRLQLLAALVISFVAMMAVIGSRDSLPISLGTPGLVGLALSYAAPIVSLLGSFLTSFTETEKEMVSVERVLQYMDIPQEELNGCQSLSPNWPSEGYIMFQNVSLRYLPSLPDALHDITFTISGGTQVGIIGRTGAGKSSILNALFRLTPICKGCILVDGLDIADVPVRDLRSHFAVVPQSPFLFEGSLRDNLDPFRVSDDLKIWKTLERCHVKEEVEVAGGLDIHVKESGTSFSVGQRQLLCLARALLKSSKVLCLDECTANIDAQTSSVLQNAILTECRGMTVITIAHRISTVLSMDNILILDRGILMLEISWVGL</sequence>
<evidence type="ECO:0000313" key="16">
    <source>
        <dbReference type="EMBL" id="CCB49657.1"/>
    </source>
</evidence>
<feature type="transmembrane region" description="Helical" evidence="13">
    <location>
        <begin position="332"/>
        <end position="355"/>
    </location>
</feature>
<dbReference type="PROSITE" id="PS50893">
    <property type="entry name" value="ABC_TRANSPORTER_2"/>
    <property type="match status" value="2"/>
</dbReference>
<dbReference type="CDD" id="cd18598">
    <property type="entry name" value="ABC_6TM_MRP7_D1_like"/>
    <property type="match status" value="1"/>
</dbReference>
<dbReference type="GO" id="GO:0008559">
    <property type="term" value="F:ABC-type xenobiotic transporter activity"/>
    <property type="evidence" value="ECO:0000318"/>
    <property type="project" value="GO_Central"/>
</dbReference>
<evidence type="ECO:0000256" key="4">
    <source>
        <dbReference type="ARBA" id="ARBA00022448"/>
    </source>
</evidence>
<evidence type="ECO:0000256" key="11">
    <source>
        <dbReference type="ARBA" id="ARBA00023136"/>
    </source>
</evidence>
<feature type="transmembrane region" description="Helical" evidence="13">
    <location>
        <begin position="810"/>
        <end position="832"/>
    </location>
</feature>
<evidence type="ECO:0000259" key="14">
    <source>
        <dbReference type="PROSITE" id="PS50893"/>
    </source>
</evidence>
<feature type="transmembrane region" description="Helical" evidence="13">
    <location>
        <begin position="423"/>
        <end position="447"/>
    </location>
</feature>
<dbReference type="Proteomes" id="UP000009183">
    <property type="component" value="Chromosome 9"/>
</dbReference>
<dbReference type="ExpressionAtlas" id="F6HBQ8">
    <property type="expression patterns" value="baseline and differential"/>
</dbReference>
<dbReference type="InterPro" id="IPR050173">
    <property type="entry name" value="ABC_transporter_C-like"/>
</dbReference>
<feature type="transmembrane region" description="Helical" evidence="13">
    <location>
        <begin position="1051"/>
        <end position="1070"/>
    </location>
</feature>
<dbReference type="CDD" id="cd03250">
    <property type="entry name" value="ABCC_MRP_domain1"/>
    <property type="match status" value="1"/>
</dbReference>
<dbReference type="EMBL" id="FN595513">
    <property type="protein sequence ID" value="CCB49657.1"/>
    <property type="molecule type" value="Genomic_DNA"/>
</dbReference>
<dbReference type="GO" id="GO:0015711">
    <property type="term" value="P:organic anion transport"/>
    <property type="evidence" value="ECO:0000318"/>
    <property type="project" value="GO_Central"/>
</dbReference>
<keyword evidence="6" id="KW-0677">Repeat</keyword>
<organism evidence="16 17">
    <name type="scientific">Vitis vinifera</name>
    <name type="common">Grape</name>
    <dbReference type="NCBI Taxonomy" id="29760"/>
    <lineage>
        <taxon>Eukaryota</taxon>
        <taxon>Viridiplantae</taxon>
        <taxon>Streptophyta</taxon>
        <taxon>Embryophyta</taxon>
        <taxon>Tracheophyta</taxon>
        <taxon>Spermatophyta</taxon>
        <taxon>Magnoliopsida</taxon>
        <taxon>eudicotyledons</taxon>
        <taxon>Gunneridae</taxon>
        <taxon>Pentapetalae</taxon>
        <taxon>rosids</taxon>
        <taxon>Vitales</taxon>
        <taxon>Vitaceae</taxon>
        <taxon>Viteae</taxon>
        <taxon>Vitis</taxon>
    </lineage>
</organism>
<evidence type="ECO:0000256" key="9">
    <source>
        <dbReference type="ARBA" id="ARBA00022967"/>
    </source>
</evidence>
<feature type="domain" description="ABC transmembrane type-1" evidence="15">
    <location>
        <begin position="823"/>
        <end position="1110"/>
    </location>
</feature>
<feature type="transmembrane region" description="Helical" evidence="13">
    <location>
        <begin position="962"/>
        <end position="981"/>
    </location>
</feature>
<dbReference type="SUPFAM" id="SSF52540">
    <property type="entry name" value="P-loop containing nucleoside triphosphate hydrolases"/>
    <property type="match status" value="2"/>
</dbReference>
<evidence type="ECO:0000256" key="5">
    <source>
        <dbReference type="ARBA" id="ARBA00022692"/>
    </source>
</evidence>
<dbReference type="CDD" id="cd18605">
    <property type="entry name" value="ABC_6TM_MRP7_D2_like"/>
    <property type="match status" value="1"/>
</dbReference>
<keyword evidence="11 13" id="KW-0472">Membrane</keyword>
<dbReference type="PROSITE" id="PS00211">
    <property type="entry name" value="ABC_TRANSPORTER_1"/>
    <property type="match status" value="2"/>
</dbReference>
<evidence type="ECO:0000256" key="6">
    <source>
        <dbReference type="ARBA" id="ARBA00022737"/>
    </source>
</evidence>
<keyword evidence="10 13" id="KW-1133">Transmembrane helix</keyword>
<dbReference type="InterPro" id="IPR003439">
    <property type="entry name" value="ABC_transporter-like_ATP-bd"/>
</dbReference>
<dbReference type="Pfam" id="PF00005">
    <property type="entry name" value="ABC_tran"/>
    <property type="match status" value="2"/>
</dbReference>
<keyword evidence="7" id="KW-0547">Nucleotide-binding</keyword>
<dbReference type="FunFam" id="1.20.1560.10:FF:000037">
    <property type="entry name" value="ATP-binding cassette subfamily C member 10"/>
    <property type="match status" value="1"/>
</dbReference>
<dbReference type="PANTHER" id="PTHR24223">
    <property type="entry name" value="ATP-BINDING CASSETTE SUB-FAMILY C"/>
    <property type="match status" value="1"/>
</dbReference>
<dbReference type="FunFam" id="3.40.50.300:FF:002065">
    <property type="entry name" value="ABC transporter C family member 13"/>
    <property type="match status" value="1"/>
</dbReference>
<dbReference type="FunFam" id="1.20.1560.10:FF:000002">
    <property type="entry name" value="ABC transporter C family member 5"/>
    <property type="match status" value="1"/>
</dbReference>
<comment type="catalytic activity">
    <reaction evidence="12">
        <text>ATP + H2O + xenobioticSide 1 = ADP + phosphate + xenobioticSide 2.</text>
        <dbReference type="EC" id="7.6.2.2"/>
    </reaction>
</comment>
<dbReference type="HOGENOM" id="CLU_000604_27_1_1"/>
<comment type="similarity">
    <text evidence="2">Belongs to the ABC transporter superfamily. ABCC family. Conjugate transporter (TC 3.A.1.208) subfamily.</text>
</comment>
<dbReference type="Pfam" id="PF07727">
    <property type="entry name" value="RVT_2"/>
    <property type="match status" value="1"/>
</dbReference>
<dbReference type="EC" id="7.6.2.2" evidence="3"/>
<feature type="domain" description="ABC transporter" evidence="14">
    <location>
        <begin position="1145"/>
        <end position="1363"/>
    </location>
</feature>
<dbReference type="Gene3D" id="1.20.1560.10">
    <property type="entry name" value="ABC transporter type 1, transmembrane domain"/>
    <property type="match status" value="2"/>
</dbReference>
<dbReference type="GO" id="GO:0005524">
    <property type="term" value="F:ATP binding"/>
    <property type="evidence" value="ECO:0007669"/>
    <property type="project" value="UniProtKB-KW"/>
</dbReference>
<dbReference type="PROSITE" id="PS50929">
    <property type="entry name" value="ABC_TM1F"/>
    <property type="match status" value="2"/>
</dbReference>
<dbReference type="FunFam" id="3.40.50.300:FF:000630">
    <property type="entry name" value="ATP-binding cassette (ABC) transporter, putative"/>
    <property type="match status" value="1"/>
</dbReference>